<feature type="compositionally biased region" description="Low complexity" evidence="5">
    <location>
        <begin position="27"/>
        <end position="57"/>
    </location>
</feature>
<evidence type="ECO:0000256" key="4">
    <source>
        <dbReference type="SAM" id="Coils"/>
    </source>
</evidence>
<keyword evidence="7" id="KW-1185">Reference proteome</keyword>
<gene>
    <name evidence="6" type="ORF">AYI69_g2241</name>
</gene>
<dbReference type="GO" id="GO:0000398">
    <property type="term" value="P:mRNA splicing, via spliceosome"/>
    <property type="evidence" value="ECO:0007669"/>
    <property type="project" value="TreeGrafter"/>
</dbReference>
<dbReference type="Gene3D" id="2.130.10.10">
    <property type="entry name" value="YVTN repeat-like/Quinoprotein amine dehydrogenase"/>
    <property type="match status" value="2"/>
</dbReference>
<feature type="repeat" description="WD" evidence="3">
    <location>
        <begin position="598"/>
        <end position="637"/>
    </location>
</feature>
<feature type="coiled-coil region" evidence="4">
    <location>
        <begin position="274"/>
        <end position="301"/>
    </location>
</feature>
<dbReference type="InterPro" id="IPR019775">
    <property type="entry name" value="WD40_repeat_CS"/>
</dbReference>
<evidence type="ECO:0000313" key="7">
    <source>
        <dbReference type="Proteomes" id="UP000187429"/>
    </source>
</evidence>
<feature type="region of interest" description="Disordered" evidence="5">
    <location>
        <begin position="1"/>
        <end position="98"/>
    </location>
</feature>
<feature type="compositionally biased region" description="Low complexity" evidence="5">
    <location>
        <begin position="85"/>
        <end position="98"/>
    </location>
</feature>
<dbReference type="InterPro" id="IPR015943">
    <property type="entry name" value="WD40/YVTN_repeat-like_dom_sf"/>
</dbReference>
<feature type="compositionally biased region" description="Polar residues" evidence="5">
    <location>
        <begin position="1"/>
        <end position="14"/>
    </location>
</feature>
<dbReference type="PROSITE" id="PS50082">
    <property type="entry name" value="WD_REPEATS_2"/>
    <property type="match status" value="3"/>
</dbReference>
<evidence type="ECO:0000313" key="6">
    <source>
        <dbReference type="EMBL" id="OMJ28285.1"/>
    </source>
</evidence>
<comment type="caution">
    <text evidence="6">The sequence shown here is derived from an EMBL/GenBank/DDBJ whole genome shotgun (WGS) entry which is preliminary data.</text>
</comment>
<organism evidence="6 7">
    <name type="scientific">Smittium culicis</name>
    <dbReference type="NCBI Taxonomy" id="133412"/>
    <lineage>
        <taxon>Eukaryota</taxon>
        <taxon>Fungi</taxon>
        <taxon>Fungi incertae sedis</taxon>
        <taxon>Zoopagomycota</taxon>
        <taxon>Kickxellomycotina</taxon>
        <taxon>Harpellomycetes</taxon>
        <taxon>Harpellales</taxon>
        <taxon>Legeriomycetaceae</taxon>
        <taxon>Smittium</taxon>
    </lineage>
</organism>
<dbReference type="GO" id="GO:0030621">
    <property type="term" value="F:U4 snRNA binding"/>
    <property type="evidence" value="ECO:0007669"/>
    <property type="project" value="TreeGrafter"/>
</dbReference>
<dbReference type="InterPro" id="IPR036322">
    <property type="entry name" value="WD40_repeat_dom_sf"/>
</dbReference>
<dbReference type="EMBL" id="LSSM01000648">
    <property type="protein sequence ID" value="OMJ28285.1"/>
    <property type="molecule type" value="Genomic_DNA"/>
</dbReference>
<dbReference type="OrthoDB" id="496at2759"/>
<protein>
    <submittedName>
        <fullName evidence="6">Mitochondrial division protein 1</fullName>
    </submittedName>
</protein>
<dbReference type="PRINTS" id="PR00320">
    <property type="entry name" value="GPROTEINBRPT"/>
</dbReference>
<evidence type="ECO:0000256" key="5">
    <source>
        <dbReference type="SAM" id="MobiDB-lite"/>
    </source>
</evidence>
<accession>A0A1R1YN77</accession>
<dbReference type="Proteomes" id="UP000187429">
    <property type="component" value="Unassembled WGS sequence"/>
</dbReference>
<dbReference type="PANTHER" id="PTHR19846:SF0">
    <property type="entry name" value="PRE-MRNA PROCESSING FACTOR 4"/>
    <property type="match status" value="1"/>
</dbReference>
<dbReference type="SMART" id="SM00320">
    <property type="entry name" value="WD40"/>
    <property type="match status" value="5"/>
</dbReference>
<evidence type="ECO:0000256" key="2">
    <source>
        <dbReference type="ARBA" id="ARBA00022737"/>
    </source>
</evidence>
<feature type="repeat" description="WD" evidence="3">
    <location>
        <begin position="391"/>
        <end position="422"/>
    </location>
</feature>
<dbReference type="SUPFAM" id="SSF50978">
    <property type="entry name" value="WD40 repeat-like"/>
    <property type="match status" value="1"/>
</dbReference>
<keyword evidence="1 3" id="KW-0853">WD repeat</keyword>
<dbReference type="InterPro" id="IPR020472">
    <property type="entry name" value="WD40_PAC1"/>
</dbReference>
<dbReference type="PROSITE" id="PS50294">
    <property type="entry name" value="WD_REPEATS_REGION"/>
    <property type="match status" value="1"/>
</dbReference>
<dbReference type="PANTHER" id="PTHR19846">
    <property type="entry name" value="WD40 REPEAT PROTEIN"/>
    <property type="match status" value="1"/>
</dbReference>
<feature type="compositionally biased region" description="Basic residues" evidence="5">
    <location>
        <begin position="58"/>
        <end position="70"/>
    </location>
</feature>
<dbReference type="GO" id="GO:0017070">
    <property type="term" value="F:U6 snRNA binding"/>
    <property type="evidence" value="ECO:0007669"/>
    <property type="project" value="TreeGrafter"/>
</dbReference>
<reference evidence="7" key="1">
    <citation type="submission" date="2017-01" db="EMBL/GenBank/DDBJ databases">
        <authorList>
            <person name="Wang Y."/>
            <person name="White M."/>
            <person name="Kvist S."/>
            <person name="Moncalvo J.-M."/>
        </authorList>
    </citation>
    <scope>NUCLEOTIDE SEQUENCE [LARGE SCALE GENOMIC DNA]</scope>
    <source>
        <strain evidence="7">ID-206-W2</strain>
    </source>
</reference>
<dbReference type="AlphaFoldDB" id="A0A1R1YN77"/>
<feature type="compositionally biased region" description="Polar residues" evidence="5">
    <location>
        <begin position="71"/>
        <end position="84"/>
    </location>
</feature>
<evidence type="ECO:0000256" key="1">
    <source>
        <dbReference type="ARBA" id="ARBA00022574"/>
    </source>
</evidence>
<dbReference type="Pfam" id="PF00400">
    <property type="entry name" value="WD40"/>
    <property type="match status" value="4"/>
</dbReference>
<dbReference type="InterPro" id="IPR001680">
    <property type="entry name" value="WD40_rpt"/>
</dbReference>
<proteinExistence type="predicted"/>
<keyword evidence="4" id="KW-0175">Coiled coil</keyword>
<evidence type="ECO:0000256" key="3">
    <source>
        <dbReference type="PROSITE-ProRule" id="PRU00221"/>
    </source>
</evidence>
<dbReference type="GO" id="GO:0046540">
    <property type="term" value="C:U4/U6 x U5 tri-snRNP complex"/>
    <property type="evidence" value="ECO:0007669"/>
    <property type="project" value="TreeGrafter"/>
</dbReference>
<name>A0A1R1YN77_9FUNG</name>
<feature type="repeat" description="WD" evidence="3">
    <location>
        <begin position="352"/>
        <end position="390"/>
    </location>
</feature>
<keyword evidence="2" id="KW-0677">Repeat</keyword>
<dbReference type="PROSITE" id="PS00678">
    <property type="entry name" value="WD_REPEATS_1"/>
    <property type="match status" value="1"/>
</dbReference>
<sequence>MAGTSQPSNTNIPLNTPPDFHPSPHTNSSYIPSNYSSNDDFSVTSSSSSSVSSSNISHNKHNKTKLRNRSPNRSLASTKTSHIPNNSLTSNTTLLNNSTSSNPITRLNAYIASLISPILRSTLASKKAKRITADFSRSSNDTFSQLQNINLAQLVVENNPGPVPNNSLFQHFSADTSNSSINQDSIHPYPPPSSNAQPLYFSNKQVSANSLFNQTIGWSQLTKPSDSKLLQIKANYSKLFQAQTSSDSSPLPEQLLMHQRDNIIQNIHNIKLNKQQLLDKIALLDSQIDQLVSDKDNIEKELALIWQQGYDSSNESNPIDDILPNNPLSLQPISNVIINPLPPLPPILNGFHYSGISALDFNPSNNLIALGSLDTIVSVWHAPSSSKLFSINSHSDIITRVQFYNDYLISSSNDGRVRLWDLVLANSVIPVDYLNLDNFSDDYNDDYYDHQSQPDEFDDNYSHNRSTSPLVSPSLTNHIDPIELCCEVNFSGHNGPVTCFQAKNDKLLTACFDGNVREFDLETGTQLQFLDLKWLSLSSSSKLSPITLPLSPSNDSADFASSTVVSALESFGPALVTGTYSGLVQLWDLRIGQLGREFNSSQSDITSLSFNDNSIITSSSDGTIKMFDLRNFKELLSLGLNSPVSKVYYGTETSDLCLWASCCGGNIVNYNTRSMILSQIDPISGILAETCQVPATISPASKNLQFEQQSRSKYQHYPFTPQTPQTNLNGVTLINKPSNSGYVLSGNYSGNATLWQSISQ</sequence>